<sequence length="174" mass="18758">MTKIRLNDMQLVLLATAAQREDGSLMPLPESIGDQADRAKKAVEQLIKKGLVAELPDATRATAWREDGDARFGAVITDTGRAVINAEEQDGDSGSEQVLPKQPQPDPAPRVTKRSLLIDLLKREGGATLDEMIAATGWLPHTTRAAMTGLRKSGMGVTSDKVDGIRRYRIAEAG</sequence>
<protein>
    <submittedName>
        <fullName evidence="2">DUF3489 domain-containing protein</fullName>
    </submittedName>
</protein>
<dbReference type="RefSeq" id="WP_222992642.1">
    <property type="nucleotide sequence ID" value="NZ_JAINVV010000012.1"/>
</dbReference>
<dbReference type="Proteomes" id="UP000706039">
    <property type="component" value="Unassembled WGS sequence"/>
</dbReference>
<name>A0ABS7PYX6_9SPHN</name>
<reference evidence="2 3" key="1">
    <citation type="submission" date="2021-08" db="EMBL/GenBank/DDBJ databases">
        <authorList>
            <person name="Tuo L."/>
        </authorList>
    </citation>
    <scope>NUCLEOTIDE SEQUENCE [LARGE SCALE GENOMIC DNA]</scope>
    <source>
        <strain evidence="2 3">JCM 31229</strain>
    </source>
</reference>
<evidence type="ECO:0000256" key="1">
    <source>
        <dbReference type="SAM" id="MobiDB-lite"/>
    </source>
</evidence>
<feature type="region of interest" description="Disordered" evidence="1">
    <location>
        <begin position="86"/>
        <end position="111"/>
    </location>
</feature>
<comment type="caution">
    <text evidence="2">The sequence shown here is derived from an EMBL/GenBank/DDBJ whole genome shotgun (WGS) entry which is preliminary data.</text>
</comment>
<proteinExistence type="predicted"/>
<evidence type="ECO:0000313" key="2">
    <source>
        <dbReference type="EMBL" id="MBY8825542.1"/>
    </source>
</evidence>
<keyword evidence="3" id="KW-1185">Reference proteome</keyword>
<dbReference type="EMBL" id="JAINVV010000012">
    <property type="protein sequence ID" value="MBY8825542.1"/>
    <property type="molecule type" value="Genomic_DNA"/>
</dbReference>
<organism evidence="2 3">
    <name type="scientific">Sphingomonas colocasiae</name>
    <dbReference type="NCBI Taxonomy" id="1848973"/>
    <lineage>
        <taxon>Bacteria</taxon>
        <taxon>Pseudomonadati</taxon>
        <taxon>Pseudomonadota</taxon>
        <taxon>Alphaproteobacteria</taxon>
        <taxon>Sphingomonadales</taxon>
        <taxon>Sphingomonadaceae</taxon>
        <taxon>Sphingomonas</taxon>
    </lineage>
</organism>
<gene>
    <name evidence="2" type="ORF">K7G82_24790</name>
</gene>
<dbReference type="InterPro" id="IPR021880">
    <property type="entry name" value="DUF3489"/>
</dbReference>
<evidence type="ECO:0000313" key="3">
    <source>
        <dbReference type="Proteomes" id="UP000706039"/>
    </source>
</evidence>
<accession>A0ABS7PYX6</accession>
<dbReference type="Pfam" id="PF11994">
    <property type="entry name" value="DUF3489"/>
    <property type="match status" value="1"/>
</dbReference>